<evidence type="ECO:0000313" key="2">
    <source>
        <dbReference type="Proteomes" id="UP000290809"/>
    </source>
</evidence>
<sequence>MENDEDEWSYDEEPHVSRRKVCYRIFDYDYYYFVLCTLLNLSKKYYHSIKLSSSENESLPTSSFETINLRFSLISVCISVQ</sequence>
<dbReference type="Proteomes" id="UP000290809">
    <property type="component" value="Unassembled WGS sequence"/>
</dbReference>
<evidence type="ECO:0000313" key="1">
    <source>
        <dbReference type="EMBL" id="RTG88670.1"/>
    </source>
</evidence>
<gene>
    <name evidence="1" type="ORF">DC041_0000466</name>
</gene>
<name>A0A430QLU4_SCHBO</name>
<keyword evidence="2" id="KW-1185">Reference proteome</keyword>
<organism evidence="1 2">
    <name type="scientific">Schistosoma bovis</name>
    <name type="common">Blood fluke</name>
    <dbReference type="NCBI Taxonomy" id="6184"/>
    <lineage>
        <taxon>Eukaryota</taxon>
        <taxon>Metazoa</taxon>
        <taxon>Spiralia</taxon>
        <taxon>Lophotrochozoa</taxon>
        <taxon>Platyhelminthes</taxon>
        <taxon>Trematoda</taxon>
        <taxon>Digenea</taxon>
        <taxon>Strigeidida</taxon>
        <taxon>Schistosomatoidea</taxon>
        <taxon>Schistosomatidae</taxon>
        <taxon>Schistosoma</taxon>
    </lineage>
</organism>
<comment type="caution">
    <text evidence="1">The sequence shown here is derived from an EMBL/GenBank/DDBJ whole genome shotgun (WGS) entry which is preliminary data.</text>
</comment>
<reference evidence="1 2" key="1">
    <citation type="journal article" date="2019" name="PLoS Pathog.">
        <title>Genome sequence of the bovine parasite Schistosoma bovis Tanzania.</title>
        <authorList>
            <person name="Oey H."/>
            <person name="Zakrzewski M."/>
            <person name="Gobert G."/>
            <person name="Gravermann K."/>
            <person name="Stoye J."/>
            <person name="Jones M."/>
            <person name="Mcmanus D."/>
            <person name="Krause L."/>
        </authorList>
    </citation>
    <scope>NUCLEOTIDE SEQUENCE [LARGE SCALE GENOMIC DNA]</scope>
    <source>
        <strain evidence="1 2">TAN1997</strain>
    </source>
</reference>
<dbReference type="EMBL" id="QMKO01001560">
    <property type="protein sequence ID" value="RTG88670.1"/>
    <property type="molecule type" value="Genomic_DNA"/>
</dbReference>
<dbReference type="AlphaFoldDB" id="A0A430QLU4"/>
<proteinExistence type="predicted"/>
<protein>
    <submittedName>
        <fullName evidence="1">Uncharacterized protein</fullName>
    </submittedName>
</protein>
<accession>A0A430QLU4</accession>